<keyword evidence="3" id="KW-1185">Reference proteome</keyword>
<dbReference type="SUPFAM" id="SSF53474">
    <property type="entry name" value="alpha/beta-Hydrolases"/>
    <property type="match status" value="1"/>
</dbReference>
<dbReference type="GO" id="GO:0016787">
    <property type="term" value="F:hydrolase activity"/>
    <property type="evidence" value="ECO:0007669"/>
    <property type="project" value="UniProtKB-KW"/>
</dbReference>
<reference evidence="2" key="1">
    <citation type="journal article" date="2020" name="Stud. Mycol.">
        <title>101 Dothideomycetes genomes: a test case for predicting lifestyles and emergence of pathogens.</title>
        <authorList>
            <person name="Haridas S."/>
            <person name="Albert R."/>
            <person name="Binder M."/>
            <person name="Bloem J."/>
            <person name="Labutti K."/>
            <person name="Salamov A."/>
            <person name="Andreopoulos B."/>
            <person name="Baker S."/>
            <person name="Barry K."/>
            <person name="Bills G."/>
            <person name="Bluhm B."/>
            <person name="Cannon C."/>
            <person name="Castanera R."/>
            <person name="Culley D."/>
            <person name="Daum C."/>
            <person name="Ezra D."/>
            <person name="Gonzalez J."/>
            <person name="Henrissat B."/>
            <person name="Kuo A."/>
            <person name="Liang C."/>
            <person name="Lipzen A."/>
            <person name="Lutzoni F."/>
            <person name="Magnuson J."/>
            <person name="Mondo S."/>
            <person name="Nolan M."/>
            <person name="Ohm R."/>
            <person name="Pangilinan J."/>
            <person name="Park H.-J."/>
            <person name="Ramirez L."/>
            <person name="Alfaro M."/>
            <person name="Sun H."/>
            <person name="Tritt A."/>
            <person name="Yoshinaga Y."/>
            <person name="Zwiers L.-H."/>
            <person name="Turgeon B."/>
            <person name="Goodwin S."/>
            <person name="Spatafora J."/>
            <person name="Crous P."/>
            <person name="Grigoriev I."/>
        </authorList>
    </citation>
    <scope>NUCLEOTIDE SEQUENCE</scope>
    <source>
        <strain evidence="2">HMLAC05119</strain>
    </source>
</reference>
<dbReference type="PANTHER" id="PTHR23024">
    <property type="entry name" value="ARYLACETAMIDE DEACETYLASE"/>
    <property type="match status" value="1"/>
</dbReference>
<evidence type="ECO:0000259" key="1">
    <source>
        <dbReference type="Pfam" id="PF07859"/>
    </source>
</evidence>
<dbReference type="PANTHER" id="PTHR23024:SF24">
    <property type="entry name" value="ALPHA_BETA HYDROLASE FOLD-3 DOMAIN-CONTAINING PROTEIN"/>
    <property type="match status" value="1"/>
</dbReference>
<dbReference type="InterPro" id="IPR029058">
    <property type="entry name" value="AB_hydrolase_fold"/>
</dbReference>
<gene>
    <name evidence="2" type="ORF">BDU57DRAFT_547841</name>
</gene>
<dbReference type="AlphaFoldDB" id="A0A6A5QNI8"/>
<sequence length="313" mass="35254">MSLRTTAATRFDSFDYYTTSYKKIGDHEIEVIVLVPKVLKPGKHPLYVKWHGGGLTTGKGAYPNWFPAYLIPLIIRNNAIAILPNYRLVPEHTGDDILADITDFWTWIRISLPEYLSSKNPSITTDFSKILVSGDSAGAWCALQSVFTQPEHTFKACLVQYPVLCAIPTSPDELCCGEPIPPKEVLESEIASIIPGTIISGVTPPARDWLAPMLRAHGRWAEFFGQGEYLWPLTRLDEAEYFVTTYVIHGKDDTNVPVKWSHVFVEKARKKFPGTRIEIITPPGDHGFDGELHEEDEKWLREIMAEVQGDWLG</sequence>
<dbReference type="InterPro" id="IPR013094">
    <property type="entry name" value="AB_hydrolase_3"/>
</dbReference>
<accession>A0A6A5QNI8</accession>
<evidence type="ECO:0000313" key="2">
    <source>
        <dbReference type="EMBL" id="KAF1916074.1"/>
    </source>
</evidence>
<dbReference type="EMBL" id="ML979135">
    <property type="protein sequence ID" value="KAF1916074.1"/>
    <property type="molecule type" value="Genomic_DNA"/>
</dbReference>
<keyword evidence="2" id="KW-0378">Hydrolase</keyword>
<protein>
    <submittedName>
        <fullName evidence="2">Alpha/Beta hydrolase protein</fullName>
    </submittedName>
</protein>
<organism evidence="2 3">
    <name type="scientific">Ampelomyces quisqualis</name>
    <name type="common">Powdery mildew agent</name>
    <dbReference type="NCBI Taxonomy" id="50730"/>
    <lineage>
        <taxon>Eukaryota</taxon>
        <taxon>Fungi</taxon>
        <taxon>Dikarya</taxon>
        <taxon>Ascomycota</taxon>
        <taxon>Pezizomycotina</taxon>
        <taxon>Dothideomycetes</taxon>
        <taxon>Pleosporomycetidae</taxon>
        <taxon>Pleosporales</taxon>
        <taxon>Pleosporineae</taxon>
        <taxon>Phaeosphaeriaceae</taxon>
        <taxon>Ampelomyces</taxon>
    </lineage>
</organism>
<feature type="domain" description="Alpha/beta hydrolase fold-3" evidence="1">
    <location>
        <begin position="48"/>
        <end position="166"/>
    </location>
</feature>
<dbReference type="Proteomes" id="UP000800096">
    <property type="component" value="Unassembled WGS sequence"/>
</dbReference>
<dbReference type="OrthoDB" id="19653at2759"/>
<dbReference type="Pfam" id="PF07859">
    <property type="entry name" value="Abhydrolase_3"/>
    <property type="match status" value="1"/>
</dbReference>
<dbReference type="Gene3D" id="3.40.50.1820">
    <property type="entry name" value="alpha/beta hydrolase"/>
    <property type="match status" value="1"/>
</dbReference>
<name>A0A6A5QNI8_AMPQU</name>
<proteinExistence type="predicted"/>
<evidence type="ECO:0000313" key="3">
    <source>
        <dbReference type="Proteomes" id="UP000800096"/>
    </source>
</evidence>
<dbReference type="InterPro" id="IPR050466">
    <property type="entry name" value="Carboxylest/Gibb_receptor"/>
</dbReference>